<dbReference type="GeneID" id="19271934"/>
<keyword evidence="4" id="KW-0804">Transcription</keyword>
<feature type="compositionally biased region" description="Low complexity" evidence="10">
    <location>
        <begin position="512"/>
        <end position="523"/>
    </location>
</feature>
<keyword evidence="3" id="KW-0238">DNA-binding</keyword>
<feature type="compositionally biased region" description="Polar residues" evidence="10">
    <location>
        <begin position="466"/>
        <end position="499"/>
    </location>
</feature>
<feature type="compositionally biased region" description="Polar residues" evidence="10">
    <location>
        <begin position="405"/>
        <end position="447"/>
    </location>
</feature>
<dbReference type="EMBL" id="KI912112">
    <property type="protein sequence ID" value="ETS81919.1"/>
    <property type="molecule type" value="Genomic_DNA"/>
</dbReference>
<accession>W3X7B2</accession>
<feature type="domain" description="MADS-box" evidence="11">
    <location>
        <begin position="1"/>
        <end position="61"/>
    </location>
</feature>
<feature type="region of interest" description="Disordered" evidence="10">
    <location>
        <begin position="72"/>
        <end position="372"/>
    </location>
</feature>
<name>W3X7B2_PESFW</name>
<dbReference type="GO" id="GO:0005634">
    <property type="term" value="C:nucleus"/>
    <property type="evidence" value="ECO:0007669"/>
    <property type="project" value="UniProtKB-SubCell"/>
</dbReference>
<dbReference type="GO" id="GO:0046983">
    <property type="term" value="F:protein dimerization activity"/>
    <property type="evidence" value="ECO:0007669"/>
    <property type="project" value="InterPro"/>
</dbReference>
<keyword evidence="13" id="KW-1185">Reference proteome</keyword>
<dbReference type="RefSeq" id="XP_007833693.1">
    <property type="nucleotide sequence ID" value="XM_007835502.1"/>
</dbReference>
<dbReference type="eggNOG" id="KOG0014">
    <property type="taxonomic scope" value="Eukaryota"/>
</dbReference>
<organism evidence="12 13">
    <name type="scientific">Pestalotiopsis fici (strain W106-1 / CGMCC3.15140)</name>
    <dbReference type="NCBI Taxonomy" id="1229662"/>
    <lineage>
        <taxon>Eukaryota</taxon>
        <taxon>Fungi</taxon>
        <taxon>Dikarya</taxon>
        <taxon>Ascomycota</taxon>
        <taxon>Pezizomycotina</taxon>
        <taxon>Sordariomycetes</taxon>
        <taxon>Xylariomycetidae</taxon>
        <taxon>Amphisphaeriales</taxon>
        <taxon>Sporocadaceae</taxon>
        <taxon>Pestalotiopsis</taxon>
    </lineage>
</organism>
<protein>
    <recommendedName>
        <fullName evidence="9">MADS-box MEF2 type transcription factor MIG1</fullName>
    </recommendedName>
</protein>
<keyword evidence="5" id="KW-0539">Nucleus</keyword>
<dbReference type="KEGG" id="pfy:PFICI_06921"/>
<evidence type="ECO:0000256" key="8">
    <source>
        <dbReference type="ARBA" id="ARBA00065556"/>
    </source>
</evidence>
<dbReference type="FunFam" id="3.40.1810.10:FF:000013">
    <property type="entry name" value="Transcription factor, MADS-box"/>
    <property type="match status" value="1"/>
</dbReference>
<dbReference type="GO" id="GO:0000977">
    <property type="term" value="F:RNA polymerase II transcription regulatory region sequence-specific DNA binding"/>
    <property type="evidence" value="ECO:0007669"/>
    <property type="project" value="InterPro"/>
</dbReference>
<gene>
    <name evidence="12" type="ORF">PFICI_06921</name>
</gene>
<feature type="compositionally biased region" description="Acidic residues" evidence="10">
    <location>
        <begin position="88"/>
        <end position="97"/>
    </location>
</feature>
<feature type="compositionally biased region" description="Pro residues" evidence="10">
    <location>
        <begin position="263"/>
        <end position="278"/>
    </location>
</feature>
<evidence type="ECO:0000256" key="4">
    <source>
        <dbReference type="ARBA" id="ARBA00023163"/>
    </source>
</evidence>
<feature type="compositionally biased region" description="Pro residues" evidence="10">
    <location>
        <begin position="293"/>
        <end position="308"/>
    </location>
</feature>
<dbReference type="OrthoDB" id="1898716at2759"/>
<feature type="compositionally biased region" description="Pro residues" evidence="10">
    <location>
        <begin position="171"/>
        <end position="181"/>
    </location>
</feature>
<dbReference type="GO" id="GO:0045944">
    <property type="term" value="P:positive regulation of transcription by RNA polymerase II"/>
    <property type="evidence" value="ECO:0007669"/>
    <property type="project" value="InterPro"/>
</dbReference>
<evidence type="ECO:0000256" key="7">
    <source>
        <dbReference type="ARBA" id="ARBA00059910"/>
    </source>
</evidence>
<evidence type="ECO:0000256" key="5">
    <source>
        <dbReference type="ARBA" id="ARBA00023242"/>
    </source>
</evidence>
<dbReference type="PANTHER" id="PTHR48019">
    <property type="entry name" value="SERUM RESPONSE FACTOR HOMOLOG"/>
    <property type="match status" value="1"/>
</dbReference>
<dbReference type="InterPro" id="IPR050142">
    <property type="entry name" value="MADS-box/MEF2_TF"/>
</dbReference>
<dbReference type="Proteomes" id="UP000030651">
    <property type="component" value="Unassembled WGS sequence"/>
</dbReference>
<dbReference type="OMA" id="LGRYQYF"/>
<evidence type="ECO:0000259" key="11">
    <source>
        <dbReference type="PROSITE" id="PS50066"/>
    </source>
</evidence>
<feature type="region of interest" description="Disordered" evidence="10">
    <location>
        <begin position="583"/>
        <end position="631"/>
    </location>
</feature>
<dbReference type="InParanoid" id="W3X7B2"/>
<feature type="compositionally biased region" description="Basic and acidic residues" evidence="10">
    <location>
        <begin position="333"/>
        <end position="343"/>
    </location>
</feature>
<dbReference type="STRING" id="1229662.W3X7B2"/>
<comment type="function">
    <text evidence="7">Transcription factor acting downstream of the MPS1 MAP kinase (MAPK) cascade during conidiation and plant infection. Required for overcoming plant defense responses and the differentiation of secondary infectious hyphae in live plant cells.</text>
</comment>
<evidence type="ECO:0000256" key="1">
    <source>
        <dbReference type="ARBA" id="ARBA00004123"/>
    </source>
</evidence>
<evidence type="ECO:0000256" key="9">
    <source>
        <dbReference type="ARBA" id="ARBA00068022"/>
    </source>
</evidence>
<dbReference type="InterPro" id="IPR002100">
    <property type="entry name" value="TF_MADSbox"/>
</dbReference>
<dbReference type="GO" id="GO:0008301">
    <property type="term" value="F:DNA binding, bending"/>
    <property type="evidence" value="ECO:0007669"/>
    <property type="project" value="UniProtKB-ARBA"/>
</dbReference>
<feature type="compositionally biased region" description="Basic and acidic residues" evidence="10">
    <location>
        <begin position="622"/>
        <end position="631"/>
    </location>
</feature>
<feature type="compositionally biased region" description="Polar residues" evidence="10">
    <location>
        <begin position="532"/>
        <end position="545"/>
    </location>
</feature>
<dbReference type="PRINTS" id="PR00404">
    <property type="entry name" value="MADSDOMAIN"/>
</dbReference>
<feature type="compositionally biased region" description="Polar residues" evidence="10">
    <location>
        <begin position="196"/>
        <end position="207"/>
    </location>
</feature>
<dbReference type="Pfam" id="PF00319">
    <property type="entry name" value="SRF-TF"/>
    <property type="match status" value="1"/>
</dbReference>
<dbReference type="PROSITE" id="PS50066">
    <property type="entry name" value="MADS_BOX_2"/>
    <property type="match status" value="1"/>
</dbReference>
<feature type="compositionally biased region" description="Pro residues" evidence="10">
    <location>
        <begin position="210"/>
        <end position="228"/>
    </location>
</feature>
<dbReference type="SUPFAM" id="SSF55455">
    <property type="entry name" value="SRF-like"/>
    <property type="match status" value="1"/>
</dbReference>
<evidence type="ECO:0000256" key="10">
    <source>
        <dbReference type="SAM" id="MobiDB-lite"/>
    </source>
</evidence>
<comment type="similarity">
    <text evidence="6">Belongs to the MEF2 family.</text>
</comment>
<dbReference type="Gene3D" id="3.40.1810.10">
    <property type="entry name" value="Transcription factor, MADS-box"/>
    <property type="match status" value="1"/>
</dbReference>
<comment type="subcellular location">
    <subcellularLocation>
        <location evidence="1">Nucleus</location>
    </subcellularLocation>
</comment>
<comment type="subunit">
    <text evidence="8">Interacts with MAPK MPS1.</text>
</comment>
<dbReference type="InterPro" id="IPR033896">
    <property type="entry name" value="MEF2-like_N"/>
</dbReference>
<dbReference type="GO" id="GO:0033554">
    <property type="term" value="P:cellular response to stress"/>
    <property type="evidence" value="ECO:0007669"/>
    <property type="project" value="UniProtKB-ARBA"/>
</dbReference>
<dbReference type="HOGENOM" id="CLU_024080_1_0_1"/>
<feature type="region of interest" description="Disordered" evidence="10">
    <location>
        <begin position="384"/>
        <end position="546"/>
    </location>
</feature>
<sequence>MGRRKIEIKAIKDDRNRSVTFLKRKGGLFKKAHELSVLCSVDVAVFIFGSNKKLYEYSSADMRELITKYQYHGGPNEHKGPADFNGGADDDEDDDGEGTPPHVHEGSVEPHMMPPQYSAQHVPFPHLRGHTPSASPPINGAPFAPRGHTPQPPQMGSRPSSRNDYRRGPGMPQPVGPPGPQPNGYAYMPQPHIYQPPNQTMPPNVQHSMPPQPQPQYAYQPPPHPQHPQHPQMQPSYVEDQRRASVPPPQMQPYVDEQRRTSVPPPTYPPQAPPPPPAQTHQRMSPPQSHPSQLPPQPVPQMSPPQPQPQHLEVPQIHRRLSQEPQPPAPMEPKPEPNSEKPHQPFLDTASAIKKMPQRKQHSIFTPIDENRSILSQHLASFASGLKEESGPNGSRAQSVDVGSVSRTNADSSPPLSQRHNIPSLGRNSVPTIPETSFTPPSRSNSLRDGAPRPRLRVQIPDEQSEAGSNTAETLTTTSPRNISESAVQPTRRNGSDSQPTGGVVLPPPSPSASALLSAGATGPPNPFARPISQSQQGGNMNIDTPVSALPSRFLNTEFLPSPSSFYPEWNFSRNDSNTLPSPLNFATPVHGTGPSFLRDENSNKRKSPEINTAGPASDGPDEIKRVKIDT</sequence>
<evidence type="ECO:0000313" key="12">
    <source>
        <dbReference type="EMBL" id="ETS81919.1"/>
    </source>
</evidence>
<dbReference type="InterPro" id="IPR036879">
    <property type="entry name" value="TF_MADSbox_sf"/>
</dbReference>
<reference evidence="13" key="1">
    <citation type="journal article" date="2015" name="BMC Genomics">
        <title>Genomic and transcriptomic analysis of the endophytic fungus Pestalotiopsis fici reveals its lifestyle and high potential for synthesis of natural products.</title>
        <authorList>
            <person name="Wang X."/>
            <person name="Zhang X."/>
            <person name="Liu L."/>
            <person name="Xiang M."/>
            <person name="Wang W."/>
            <person name="Sun X."/>
            <person name="Che Y."/>
            <person name="Guo L."/>
            <person name="Liu G."/>
            <person name="Guo L."/>
            <person name="Wang C."/>
            <person name="Yin W.B."/>
            <person name="Stadler M."/>
            <person name="Zhang X."/>
            <person name="Liu X."/>
        </authorList>
    </citation>
    <scope>NUCLEOTIDE SEQUENCE [LARGE SCALE GENOMIC DNA]</scope>
    <source>
        <strain evidence="13">W106-1 / CGMCC3.15140</strain>
    </source>
</reference>
<evidence type="ECO:0000256" key="6">
    <source>
        <dbReference type="ARBA" id="ARBA00025805"/>
    </source>
</evidence>
<dbReference type="CDD" id="cd00265">
    <property type="entry name" value="MADS_MEF2_like"/>
    <property type="match status" value="1"/>
</dbReference>
<dbReference type="AlphaFoldDB" id="W3X7B2"/>
<evidence type="ECO:0000313" key="13">
    <source>
        <dbReference type="Proteomes" id="UP000030651"/>
    </source>
</evidence>
<dbReference type="SMART" id="SM00432">
    <property type="entry name" value="MADS"/>
    <property type="match status" value="1"/>
</dbReference>
<proteinExistence type="inferred from homology"/>
<evidence type="ECO:0000256" key="3">
    <source>
        <dbReference type="ARBA" id="ARBA00023125"/>
    </source>
</evidence>
<evidence type="ECO:0000256" key="2">
    <source>
        <dbReference type="ARBA" id="ARBA00023015"/>
    </source>
</evidence>
<feature type="compositionally biased region" description="Basic and acidic residues" evidence="10">
    <location>
        <begin position="598"/>
        <end position="609"/>
    </location>
</feature>
<keyword evidence="2" id="KW-0805">Transcription regulation</keyword>